<dbReference type="EMBL" id="BMGP01000003">
    <property type="protein sequence ID" value="GGF25752.1"/>
    <property type="molecule type" value="Genomic_DNA"/>
</dbReference>
<sequence>MIAIVVGAVVLLAVILVVADFGVRAYAEGRVRQAVIDNLPASVTGDVDVSIGGGPFLLQYATGTFSQVTLTSKNLQVNGVPAEVQVVAHDVSTDTSKRVPRASASLTLDQAALNSFLSIPGSNEITLGDGTVGYSGQFQVFGLTLGYDATATAAPQGPDVLLTPTGAQLSAGSASFDVSGALKAVVSKPISICVAQYLPAGVQITSIAPTNGQVTVTAEATNITLSEDALKTTGSCD</sequence>
<comment type="caution">
    <text evidence="1">The sequence shown here is derived from an EMBL/GenBank/DDBJ whole genome shotgun (WGS) entry which is preliminary data.</text>
</comment>
<reference evidence="1 2" key="1">
    <citation type="journal article" date="2014" name="Int. J. Syst. Evol. Microbiol.">
        <title>Complete genome sequence of Corynebacterium casei LMG S-19264T (=DSM 44701T), isolated from a smear-ripened cheese.</title>
        <authorList>
            <consortium name="US DOE Joint Genome Institute (JGI-PGF)"/>
            <person name="Walter F."/>
            <person name="Albersmeier A."/>
            <person name="Kalinowski J."/>
            <person name="Ruckert C."/>
        </authorList>
    </citation>
    <scope>NUCLEOTIDE SEQUENCE [LARGE SCALE GENOMIC DNA]</scope>
    <source>
        <strain evidence="1 2">CGMCC 1.12976</strain>
    </source>
</reference>
<evidence type="ECO:0008006" key="3">
    <source>
        <dbReference type="Google" id="ProtNLM"/>
    </source>
</evidence>
<name>A0A917EZ67_9MICO</name>
<dbReference type="Proteomes" id="UP000598775">
    <property type="component" value="Unassembled WGS sequence"/>
</dbReference>
<protein>
    <recommendedName>
        <fullName evidence="3">DUF2993 domain-containing protein</fullName>
    </recommendedName>
</protein>
<evidence type="ECO:0000313" key="2">
    <source>
        <dbReference type="Proteomes" id="UP000598775"/>
    </source>
</evidence>
<dbReference type="InterPro" id="IPR021373">
    <property type="entry name" value="DUF2993"/>
</dbReference>
<proteinExistence type="predicted"/>
<evidence type="ECO:0000313" key="1">
    <source>
        <dbReference type="EMBL" id="GGF25752.1"/>
    </source>
</evidence>
<gene>
    <name evidence="1" type="ORF">GCM10011399_19030</name>
</gene>
<keyword evidence="2" id="KW-1185">Reference proteome</keyword>
<dbReference type="Pfam" id="PF11209">
    <property type="entry name" value="LmeA"/>
    <property type="match status" value="1"/>
</dbReference>
<organism evidence="1 2">
    <name type="scientific">Subtercola lobariae</name>
    <dbReference type="NCBI Taxonomy" id="1588641"/>
    <lineage>
        <taxon>Bacteria</taxon>
        <taxon>Bacillati</taxon>
        <taxon>Actinomycetota</taxon>
        <taxon>Actinomycetes</taxon>
        <taxon>Micrococcales</taxon>
        <taxon>Microbacteriaceae</taxon>
        <taxon>Subtercola</taxon>
    </lineage>
</organism>
<dbReference type="AlphaFoldDB" id="A0A917EZ67"/>
<accession>A0A917EZ67</accession>